<feature type="compositionally biased region" description="Basic and acidic residues" evidence="1">
    <location>
        <begin position="1"/>
        <end position="11"/>
    </location>
</feature>
<protein>
    <submittedName>
        <fullName evidence="2">(rape) hypothetical protein</fullName>
    </submittedName>
</protein>
<sequence length="115" mass="13152">MSERIRFRDGGNGKWEMGNGKGDRITDKRDASIYSTTAASLQHSFRPVQTLSFLAALPGSPRLRLTICYFRKHSKTLVFHLDPTICTSTDIMINHLTMFTTTCRLLRFLSSDLYF</sequence>
<feature type="region of interest" description="Disordered" evidence="1">
    <location>
        <begin position="1"/>
        <end position="23"/>
    </location>
</feature>
<evidence type="ECO:0000256" key="1">
    <source>
        <dbReference type="SAM" id="MobiDB-lite"/>
    </source>
</evidence>
<gene>
    <name evidence="2" type="ORF">DARMORV10_C08P44270.1</name>
</gene>
<evidence type="ECO:0000313" key="2">
    <source>
        <dbReference type="EMBL" id="CAF2114977.1"/>
    </source>
</evidence>
<name>A0A816UKQ1_BRANA</name>
<proteinExistence type="predicted"/>
<dbReference type="Proteomes" id="UP001295469">
    <property type="component" value="Chromosome C08"/>
</dbReference>
<dbReference type="EMBL" id="HG994372">
    <property type="protein sequence ID" value="CAF2114977.1"/>
    <property type="molecule type" value="Genomic_DNA"/>
</dbReference>
<accession>A0A816UKQ1</accession>
<organism evidence="2">
    <name type="scientific">Brassica napus</name>
    <name type="common">Rape</name>
    <dbReference type="NCBI Taxonomy" id="3708"/>
    <lineage>
        <taxon>Eukaryota</taxon>
        <taxon>Viridiplantae</taxon>
        <taxon>Streptophyta</taxon>
        <taxon>Embryophyta</taxon>
        <taxon>Tracheophyta</taxon>
        <taxon>Spermatophyta</taxon>
        <taxon>Magnoliopsida</taxon>
        <taxon>eudicotyledons</taxon>
        <taxon>Gunneridae</taxon>
        <taxon>Pentapetalae</taxon>
        <taxon>rosids</taxon>
        <taxon>malvids</taxon>
        <taxon>Brassicales</taxon>
        <taxon>Brassicaceae</taxon>
        <taxon>Brassiceae</taxon>
        <taxon>Brassica</taxon>
    </lineage>
</organism>
<reference evidence="2" key="1">
    <citation type="submission" date="2021-01" db="EMBL/GenBank/DDBJ databases">
        <authorList>
            <consortium name="Genoscope - CEA"/>
            <person name="William W."/>
        </authorList>
    </citation>
    <scope>NUCLEOTIDE SEQUENCE</scope>
</reference>
<dbReference type="AlphaFoldDB" id="A0A816UKQ1"/>